<evidence type="ECO:0000313" key="3">
    <source>
        <dbReference type="EMBL" id="GAB69974.1"/>
    </source>
</evidence>
<feature type="region of interest" description="Disordered" evidence="1">
    <location>
        <begin position="228"/>
        <end position="252"/>
    </location>
</feature>
<dbReference type="Pfam" id="PF05795">
    <property type="entry name" value="Plasmodium_Vir"/>
    <property type="match status" value="1"/>
</dbReference>
<evidence type="ECO:0008006" key="5">
    <source>
        <dbReference type="Google" id="ProtNLM"/>
    </source>
</evidence>
<dbReference type="RefSeq" id="XP_004228192.1">
    <property type="nucleotide sequence ID" value="XM_004228144.1"/>
</dbReference>
<protein>
    <recommendedName>
        <fullName evidence="5">CYIR protein</fullName>
    </recommendedName>
</protein>
<keyword evidence="2" id="KW-0812">Transmembrane</keyword>
<dbReference type="AlphaFoldDB" id="K6V0V7"/>
<keyword evidence="4" id="KW-1185">Reference proteome</keyword>
<evidence type="ECO:0000256" key="2">
    <source>
        <dbReference type="SAM" id="Phobius"/>
    </source>
</evidence>
<keyword evidence="2" id="KW-0472">Membrane</keyword>
<dbReference type="PhylomeDB" id="K6V0V7"/>
<dbReference type="OMA" id="IVEAWCH"/>
<name>K6V0V7_PLACD</name>
<organism evidence="3 4">
    <name type="scientific">Plasmodium cynomolgi (strain B)</name>
    <dbReference type="NCBI Taxonomy" id="1120755"/>
    <lineage>
        <taxon>Eukaryota</taxon>
        <taxon>Sar</taxon>
        <taxon>Alveolata</taxon>
        <taxon>Apicomplexa</taxon>
        <taxon>Aconoidasida</taxon>
        <taxon>Haemosporida</taxon>
        <taxon>Plasmodiidae</taxon>
        <taxon>Plasmodium</taxon>
        <taxon>Plasmodium (Plasmodium)</taxon>
    </lineage>
</organism>
<proteinExistence type="predicted"/>
<dbReference type="OrthoDB" id="381419at2759"/>
<keyword evidence="2" id="KW-1133">Transmembrane helix</keyword>
<dbReference type="Proteomes" id="UP000006319">
    <property type="component" value="Unassembled WGS sequence"/>
</dbReference>
<dbReference type="VEuPathDB" id="PlasmoDB:PCYB_007230"/>
<gene>
    <name evidence="3" type="ORF">PCYB_007230</name>
</gene>
<dbReference type="GeneID" id="14696516"/>
<dbReference type="InterPro" id="IPR008780">
    <property type="entry name" value="Plasmodium_Vir"/>
</dbReference>
<sequence length="314" mass="36307">MADPEDDLKELPSRIIYNKFKGTSCNSQYKQYQIGIRNMLKEHSDIKKHEDQIVEAWCHVTRMWDTSVLWDTNILWDERCKFLYFWVGNLIQNDSESGKFSARMGKIYEALNYVTWKNKCDIAYPDVINKNLFSKRKIVFDYSHDRVHVQKELEKSGSPNKHLWCAYALGIAAAYKEVQEDCDYGDNKSKGYCTKFKGTYIKYNPEQLLSSHCEIVLAEQLRVTTEVEKPSKQGDRGEVELRKELQEEEERREIDGLQIEAMPEAELDENQELLAHQALPDSSSTTTTGLFSILSIAGLGSITFLLYKVSLTAR</sequence>
<reference evidence="3 4" key="1">
    <citation type="journal article" date="2012" name="Nat. Genet.">
        <title>Plasmodium cynomolgi genome sequences provide insight into Plasmodium vivax and the monkey malaria clade.</title>
        <authorList>
            <person name="Tachibana S."/>
            <person name="Sullivan S.A."/>
            <person name="Kawai S."/>
            <person name="Nakamura S."/>
            <person name="Kim H.R."/>
            <person name="Goto N."/>
            <person name="Arisue N."/>
            <person name="Palacpac N.M.Q."/>
            <person name="Honma H."/>
            <person name="Yagi M."/>
            <person name="Tougan T."/>
            <person name="Katakai Y."/>
            <person name="Kaneko O."/>
            <person name="Mita T."/>
            <person name="Kita K."/>
            <person name="Yasutomi Y."/>
            <person name="Sutton P.L."/>
            <person name="Shakhbatyan R."/>
            <person name="Horii T."/>
            <person name="Yasunaga T."/>
            <person name="Barnwell J.W."/>
            <person name="Escalante A.A."/>
            <person name="Carlton J.M."/>
            <person name="Tanabe K."/>
        </authorList>
    </citation>
    <scope>NUCLEOTIDE SEQUENCE [LARGE SCALE GENOMIC DNA]</scope>
    <source>
        <strain evidence="3 4">B</strain>
    </source>
</reference>
<evidence type="ECO:0000313" key="4">
    <source>
        <dbReference type="Proteomes" id="UP000006319"/>
    </source>
</evidence>
<evidence type="ECO:0000256" key="1">
    <source>
        <dbReference type="SAM" id="MobiDB-lite"/>
    </source>
</evidence>
<dbReference type="KEGG" id="pcy:PCYB_007230"/>
<feature type="transmembrane region" description="Helical" evidence="2">
    <location>
        <begin position="289"/>
        <end position="307"/>
    </location>
</feature>
<dbReference type="EMBL" id="DF158320">
    <property type="protein sequence ID" value="GAB69974.1"/>
    <property type="molecule type" value="Genomic_DNA"/>
</dbReference>
<accession>K6V0V7</accession>